<reference evidence="5 6" key="1">
    <citation type="submission" date="2014-07" db="EMBL/GenBank/DDBJ databases">
        <title>Expanding our view of genomic diversity in Candidatus Accumulibacter clades.</title>
        <authorList>
            <person name="Skennerton C.T."/>
            <person name="Barr J.J."/>
            <person name="Slater F.R."/>
            <person name="Bond P.L."/>
            <person name="Tyson G.W."/>
        </authorList>
    </citation>
    <scope>NUCLEOTIDE SEQUENCE [LARGE SCALE GENOMIC DNA]</scope>
    <source>
        <strain evidence="6">SK-01</strain>
    </source>
</reference>
<feature type="coiled-coil region" evidence="4">
    <location>
        <begin position="1"/>
        <end position="28"/>
    </location>
</feature>
<comment type="caution">
    <text evidence="5">The sequence shown here is derived from an EMBL/GenBank/DDBJ whole genome shotgun (WGS) entry which is preliminary data.</text>
</comment>
<keyword evidence="2" id="KW-1188">Viral release from host cell</keyword>
<evidence type="ECO:0000256" key="1">
    <source>
        <dbReference type="ARBA" id="ARBA00004328"/>
    </source>
</evidence>
<keyword evidence="4" id="KW-0175">Coiled coil</keyword>
<dbReference type="Pfam" id="PF12236">
    <property type="entry name" value="Head-tail_con"/>
    <property type="match status" value="1"/>
</dbReference>
<dbReference type="InterPro" id="IPR020991">
    <property type="entry name" value="Connector_podovirus"/>
</dbReference>
<keyword evidence="3" id="KW-0231">Viral genome packaging</keyword>
<dbReference type="Proteomes" id="UP000019812">
    <property type="component" value="Unassembled WGS sequence"/>
</dbReference>
<name>A0A084XUA1_9PROT</name>
<evidence type="ECO:0000256" key="3">
    <source>
        <dbReference type="ARBA" id="ARBA00023219"/>
    </source>
</evidence>
<evidence type="ECO:0000256" key="4">
    <source>
        <dbReference type="SAM" id="Coils"/>
    </source>
</evidence>
<evidence type="ECO:0000313" key="6">
    <source>
        <dbReference type="Proteomes" id="UP000019812"/>
    </source>
</evidence>
<proteinExistence type="predicted"/>
<dbReference type="AlphaFoldDB" id="A0A084XUA1"/>
<accession>A0A084XUA1</accession>
<comment type="subcellular location">
    <subcellularLocation>
        <location evidence="1">Virion</location>
    </subcellularLocation>
</comment>
<evidence type="ECO:0000313" key="5">
    <source>
        <dbReference type="EMBL" id="KFB66045.1"/>
    </source>
</evidence>
<evidence type="ECO:0000256" key="2">
    <source>
        <dbReference type="ARBA" id="ARBA00022612"/>
    </source>
</evidence>
<dbReference type="EMBL" id="JDSS02000052">
    <property type="protein sequence ID" value="KFB66045.1"/>
    <property type="molecule type" value="Genomic_DNA"/>
</dbReference>
<dbReference type="RefSeq" id="WP_273704186.1">
    <property type="nucleotide sequence ID" value="NZ_JDSS02000052.1"/>
</dbReference>
<protein>
    <submittedName>
        <fullName evidence="5">Bacteriophage head to tail connecting protein</fullName>
    </submittedName>
</protein>
<dbReference type="STRING" id="1457154.CAPSK01_004648"/>
<sequence>MNDQQQIARDLCQRVEELKQEKQNWNRLWQDAADLVLPRRGAFYDERTPGQELQNKIYDSTAPWALEQLASGLHSYLTSPTQRWFRLALPVEMEDSLSEDDEVQRWLQNSTDIMFGIFNSQKTNFNPQAHELYLDLGAFGTGIMYVEEEYVHAPLRFCTYHLADCVIDEDAYGRVDTIGRTFKLEARQALQLWPNFPSAKFQEDARKNPLKKHDFVHFVAPRKDFDPRSASPKARRFASWYLYPQEKLVLAESGYHDFPFMVPRWSKLTGERYGRSPAMTAMPDIRMVNAMAKAIIVAAQKIVDPPLMMPDEGFLLPIKTSPGGINYYNSTLNPEQLIRPLETRGRVDIGFDLIDSRRQHIIRSFFVDWMNLQEGPQMTATEVMQRTEEKMRLMAPAVSRQQSEFLDPLIDRVFGILLRKGYFGEIPQQLAGVELKVDYVSPVAKAQRMTQVMAFQRMMETLAQVAAVKPEILDKIDGDGVVDFMADVYDVSYKTLLTDKQVADLRQQRADAQAKQVQAEQLNMAADSFNKAGKGAASLAVVNGGKNGA</sequence>
<organism evidence="5 6">
    <name type="scientific">Candidatus Accumulibacter vicinus</name>
    <dbReference type="NCBI Taxonomy" id="2954382"/>
    <lineage>
        <taxon>Bacteria</taxon>
        <taxon>Pseudomonadati</taxon>
        <taxon>Pseudomonadota</taxon>
        <taxon>Betaproteobacteria</taxon>
        <taxon>Candidatus Accumulibacter</taxon>
    </lineage>
</organism>
<gene>
    <name evidence="5" type="ORF">CAPSK01_004648</name>
</gene>